<accession>A0A364JWB9</accession>
<evidence type="ECO:0000259" key="1">
    <source>
        <dbReference type="Pfam" id="PF07756"/>
    </source>
</evidence>
<sequence>MFAFFRNRLRYAFMTYDLDTLPIEHLFLPVASATAALARLDERLACSPIREGFLERMHMHDATASVWLEGDLVHLEDLVLHDALMDNRTPSHAITIAHAVVRMRRQITSRKSDWALSQSGMQQLLGRNFELSNQEFRTDSDRLEDEVDPLLDDIDALLARTDLLLSGGAAEKRKRVNTDTQALLMDEDWDEEARLQEWRDCFSKTASLPPILRAAIMHDAWYSLEVVQRSAWIGRLFTAAYLRQAGIAAHHLPVISVGLRSKRPDERRSQNRLLRLETFLSAIEENAQLAMKEHDRLMLAREQMQRKLKGRRSNSRLPQLVEMLMRHPLVSSQMVEKELGVTQQGALKLIADLNVREITGRGRFRAWGIF</sequence>
<feature type="domain" description="DUF1612" evidence="1">
    <location>
        <begin position="183"/>
        <end position="309"/>
    </location>
</feature>
<dbReference type="Pfam" id="PF07756">
    <property type="entry name" value="DUF1612"/>
    <property type="match status" value="1"/>
</dbReference>
<evidence type="ECO:0000259" key="2">
    <source>
        <dbReference type="Pfam" id="PF11972"/>
    </source>
</evidence>
<dbReference type="NCBIfam" id="NF040876">
    <property type="entry name" value="RHE_PE00001_fam"/>
    <property type="match status" value="1"/>
</dbReference>
<comment type="caution">
    <text evidence="3">The sequence shown here is derived from an EMBL/GenBank/DDBJ whole genome shotgun (WGS) entry which is preliminary data.</text>
</comment>
<evidence type="ECO:0000313" key="3">
    <source>
        <dbReference type="EMBL" id="RAK30933.1"/>
    </source>
</evidence>
<feature type="domain" description="HTH DNA binding" evidence="2">
    <location>
        <begin position="317"/>
        <end position="369"/>
    </location>
</feature>
<keyword evidence="4" id="KW-1185">Reference proteome</keyword>
<gene>
    <name evidence="3" type="ORF">C7374_10368</name>
</gene>
<dbReference type="InterPro" id="IPR011670">
    <property type="entry name" value="DUF1612"/>
</dbReference>
<evidence type="ECO:0000313" key="4">
    <source>
        <dbReference type="Proteomes" id="UP000249453"/>
    </source>
</evidence>
<organism evidence="3 4">
    <name type="scientific">Falsochrobactrum ovis</name>
    <dbReference type="NCBI Taxonomy" id="1293442"/>
    <lineage>
        <taxon>Bacteria</taxon>
        <taxon>Pseudomonadati</taxon>
        <taxon>Pseudomonadota</taxon>
        <taxon>Alphaproteobacteria</taxon>
        <taxon>Hyphomicrobiales</taxon>
        <taxon>Brucellaceae</taxon>
        <taxon>Falsochrobactrum</taxon>
    </lineage>
</organism>
<dbReference type="InterPro" id="IPR021068">
    <property type="entry name" value="HTH_DNA-bd"/>
</dbReference>
<protein>
    <submittedName>
        <fullName evidence="3">Fic family protein</fullName>
    </submittedName>
</protein>
<dbReference type="Proteomes" id="UP000249453">
    <property type="component" value="Unassembled WGS sequence"/>
</dbReference>
<dbReference type="EMBL" id="QLMK01000003">
    <property type="protein sequence ID" value="RAK30933.1"/>
    <property type="molecule type" value="Genomic_DNA"/>
</dbReference>
<proteinExistence type="predicted"/>
<dbReference type="AlphaFoldDB" id="A0A364JWB9"/>
<name>A0A364JWB9_9HYPH</name>
<dbReference type="Pfam" id="PF11972">
    <property type="entry name" value="HTH_13"/>
    <property type="match status" value="1"/>
</dbReference>
<dbReference type="InterPro" id="IPR048017">
    <property type="entry name" value="Y4cF-like"/>
</dbReference>
<reference evidence="3 4" key="1">
    <citation type="submission" date="2018-06" db="EMBL/GenBank/DDBJ databases">
        <title>Genomic Encyclopedia of Type Strains, Phase IV (KMG-IV): sequencing the most valuable type-strain genomes for metagenomic binning, comparative biology and taxonomic classification.</title>
        <authorList>
            <person name="Goeker M."/>
        </authorList>
    </citation>
    <scope>NUCLEOTIDE SEQUENCE [LARGE SCALE GENOMIC DNA]</scope>
    <source>
        <strain evidence="3 4">DSM 26720</strain>
    </source>
</reference>